<evidence type="ECO:0000313" key="3">
    <source>
        <dbReference type="Proteomes" id="UP000467305"/>
    </source>
</evidence>
<comment type="caution">
    <text evidence="2">The sequence shown here is derived from an EMBL/GenBank/DDBJ whole genome shotgun (WGS) entry which is preliminary data.</text>
</comment>
<dbReference type="EMBL" id="WAAU01000012">
    <property type="protein sequence ID" value="KAB1158671.1"/>
    <property type="molecule type" value="Genomic_DNA"/>
</dbReference>
<dbReference type="Proteomes" id="UP000467305">
    <property type="component" value="Unassembled WGS sequence"/>
</dbReference>
<dbReference type="AlphaFoldDB" id="A0A7J5AM36"/>
<organism evidence="2 3">
    <name type="scientific">Tenacibaculum aiptasiae</name>
    <dbReference type="NCBI Taxonomy" id="426481"/>
    <lineage>
        <taxon>Bacteria</taxon>
        <taxon>Pseudomonadati</taxon>
        <taxon>Bacteroidota</taxon>
        <taxon>Flavobacteriia</taxon>
        <taxon>Flavobacteriales</taxon>
        <taxon>Flavobacteriaceae</taxon>
        <taxon>Tenacibaculum</taxon>
    </lineage>
</organism>
<feature type="signal peptide" evidence="1">
    <location>
        <begin position="1"/>
        <end position="20"/>
    </location>
</feature>
<dbReference type="Pfam" id="PF16148">
    <property type="entry name" value="DUF4856"/>
    <property type="match status" value="1"/>
</dbReference>
<proteinExistence type="predicted"/>
<sequence>MKRVIFSMLAVSAMVLTSCSDDDTPANNVTAPTTYKFERNGNTTVSFSGQTARIKMSSEIMGALSNTASTKAGLTEMFKDGTGFTEASLNTSGKKVRDKVAASEDYFKANTTERNELLADFDGWINSQVDNVFPKWNDDASKGNAGRLQKLNSNPASYRYVNAKGLELNQAFGKSLIGALMTDQMLNNYLSKSVLDATPNKANNDNGVLEAGKNYTKMEHKWDEAYGYLYGTEANPAVPALAADDFLNKYLTRVENDPSFKGIAKEVYDAFKLGRAAIVAKNYTVRDAQAEIIRAAISKVIAIRAVYYLQAGKAKLTSDKTAAFHDLSEGYGFVYSLRFTRNASGAPHLDKTKVKGYLTTLMTGDGFWDVTPATLDTISNEIAAAYGFTVDEAKDASN</sequence>
<dbReference type="InterPro" id="IPR032331">
    <property type="entry name" value="DUF4856"/>
</dbReference>
<reference evidence="2 3" key="1">
    <citation type="submission" date="2019-09" db="EMBL/GenBank/DDBJ databases">
        <authorList>
            <person name="Cao W.R."/>
        </authorList>
    </citation>
    <scope>NUCLEOTIDE SEQUENCE [LARGE SCALE GENOMIC DNA]</scope>
    <source>
        <strain evidence="3">a4</strain>
    </source>
</reference>
<name>A0A7J5AM36_9FLAO</name>
<evidence type="ECO:0000313" key="2">
    <source>
        <dbReference type="EMBL" id="KAB1158671.1"/>
    </source>
</evidence>
<keyword evidence="3" id="KW-1185">Reference proteome</keyword>
<feature type="chain" id="PRO_5029682643" evidence="1">
    <location>
        <begin position="21"/>
        <end position="398"/>
    </location>
</feature>
<dbReference type="RefSeq" id="WP_150899638.1">
    <property type="nucleotide sequence ID" value="NZ_WAAU01000012.1"/>
</dbReference>
<protein>
    <submittedName>
        <fullName evidence="2">DUF4856 domain-containing protein</fullName>
    </submittedName>
</protein>
<gene>
    <name evidence="2" type="ORF">F7018_08620</name>
</gene>
<evidence type="ECO:0000256" key="1">
    <source>
        <dbReference type="SAM" id="SignalP"/>
    </source>
</evidence>
<keyword evidence="1" id="KW-0732">Signal</keyword>
<accession>A0A7J5AM36</accession>
<dbReference type="OrthoDB" id="5498726at2"/>
<dbReference type="PROSITE" id="PS51257">
    <property type="entry name" value="PROKAR_LIPOPROTEIN"/>
    <property type="match status" value="1"/>
</dbReference>